<organism evidence="1 2">
    <name type="scientific">Fusarium sporotrichioides</name>
    <dbReference type="NCBI Taxonomy" id="5514"/>
    <lineage>
        <taxon>Eukaryota</taxon>
        <taxon>Fungi</taxon>
        <taxon>Dikarya</taxon>
        <taxon>Ascomycota</taxon>
        <taxon>Pezizomycotina</taxon>
        <taxon>Sordariomycetes</taxon>
        <taxon>Hypocreomycetidae</taxon>
        <taxon>Hypocreales</taxon>
        <taxon>Nectriaceae</taxon>
        <taxon>Fusarium</taxon>
    </lineage>
</organism>
<name>A0A395SEZ8_FUSSP</name>
<proteinExistence type="predicted"/>
<dbReference type="AlphaFoldDB" id="A0A395SEZ8"/>
<reference evidence="1 2" key="1">
    <citation type="journal article" date="2018" name="PLoS Pathog.">
        <title>Evolution of structural diversity of trichothecenes, a family of toxins produced by plant pathogenic and entomopathogenic fungi.</title>
        <authorList>
            <person name="Proctor R.H."/>
            <person name="McCormick S.P."/>
            <person name="Kim H.S."/>
            <person name="Cardoza R.E."/>
            <person name="Stanley A.M."/>
            <person name="Lindo L."/>
            <person name="Kelly A."/>
            <person name="Brown D.W."/>
            <person name="Lee T."/>
            <person name="Vaughan M.M."/>
            <person name="Alexander N.J."/>
            <person name="Busman M."/>
            <person name="Gutierrez S."/>
        </authorList>
    </citation>
    <scope>NUCLEOTIDE SEQUENCE [LARGE SCALE GENOMIC DNA]</scope>
    <source>
        <strain evidence="1 2">NRRL 3299</strain>
    </source>
</reference>
<accession>A0A395SEZ8</accession>
<protein>
    <submittedName>
        <fullName evidence="1">Uncharacterized protein</fullName>
    </submittedName>
</protein>
<sequence length="263" mass="30520">MASFQDFFFTNIHRPKMADPSPFAVLTLPVDTPRMTSTSQTLTFNYFGPVDDALTIEGSKFVAHLTDGAEEEISRTVKEFIASTQKDCVGNAEEKRACWFTIRSTKPNDDFNIPRWHQDGRMHPYDQGREEVVRSKYALTLLGPPTLMLVPDEDTFATERQGRAQHFWWQEKDTPRPSEEERDEADLRLRQWLENEFKETPRVQVGHGQVVRFSWGRDNSPLHSEPDLICDRIFMSVLYGSEPELRGMCDWREAEYGMFETSL</sequence>
<dbReference type="Proteomes" id="UP000266152">
    <property type="component" value="Unassembled WGS sequence"/>
</dbReference>
<dbReference type="EMBL" id="PXOF01000048">
    <property type="protein sequence ID" value="RGP71004.1"/>
    <property type="molecule type" value="Genomic_DNA"/>
</dbReference>
<gene>
    <name evidence="1" type="ORF">FSPOR_3692</name>
</gene>
<evidence type="ECO:0000313" key="1">
    <source>
        <dbReference type="EMBL" id="RGP71004.1"/>
    </source>
</evidence>
<evidence type="ECO:0000313" key="2">
    <source>
        <dbReference type="Proteomes" id="UP000266152"/>
    </source>
</evidence>
<keyword evidence="2" id="KW-1185">Reference proteome</keyword>
<comment type="caution">
    <text evidence="1">The sequence shown here is derived from an EMBL/GenBank/DDBJ whole genome shotgun (WGS) entry which is preliminary data.</text>
</comment>